<feature type="compositionally biased region" description="Polar residues" evidence="1">
    <location>
        <begin position="249"/>
        <end position="260"/>
    </location>
</feature>
<proteinExistence type="predicted"/>
<dbReference type="GO" id="GO:0000993">
    <property type="term" value="F:RNA polymerase II complex binding"/>
    <property type="evidence" value="ECO:0007669"/>
    <property type="project" value="InterPro"/>
</dbReference>
<feature type="domain" description="Mos1 transposase HTH" evidence="2">
    <location>
        <begin position="1126"/>
        <end position="1170"/>
    </location>
</feature>
<dbReference type="GO" id="GO:0005737">
    <property type="term" value="C:cytoplasm"/>
    <property type="evidence" value="ECO:0007669"/>
    <property type="project" value="TreeGrafter"/>
</dbReference>
<dbReference type="InterPro" id="IPR057242">
    <property type="entry name" value="PCFS4-like"/>
</dbReference>
<evidence type="ECO:0000259" key="2">
    <source>
        <dbReference type="Pfam" id="PF17906"/>
    </source>
</evidence>
<feature type="region of interest" description="Disordered" evidence="1">
    <location>
        <begin position="223"/>
        <end position="267"/>
    </location>
</feature>
<dbReference type="STRING" id="151549.A0A4C1YJ64"/>
<dbReference type="InterPro" id="IPR041426">
    <property type="entry name" value="Mos1_HTH"/>
</dbReference>
<feature type="region of interest" description="Disordered" evidence="1">
    <location>
        <begin position="346"/>
        <end position="369"/>
    </location>
</feature>
<keyword evidence="5" id="KW-1185">Reference proteome</keyword>
<dbReference type="Pfam" id="PF01359">
    <property type="entry name" value="Transposase_1"/>
    <property type="match status" value="1"/>
</dbReference>
<evidence type="ECO:0000313" key="5">
    <source>
        <dbReference type="Proteomes" id="UP000299102"/>
    </source>
</evidence>
<feature type="domain" description="PCFS4-like zinc finger" evidence="3">
    <location>
        <begin position="924"/>
        <end position="958"/>
    </location>
</feature>
<reference evidence="4 5" key="1">
    <citation type="journal article" date="2019" name="Commun. Biol.">
        <title>The bagworm genome reveals a unique fibroin gene that provides high tensile strength.</title>
        <authorList>
            <person name="Kono N."/>
            <person name="Nakamura H."/>
            <person name="Ohtoshi R."/>
            <person name="Tomita M."/>
            <person name="Numata K."/>
            <person name="Arakawa K."/>
        </authorList>
    </citation>
    <scope>NUCLEOTIDE SEQUENCE [LARGE SCALE GENOMIC DNA]</scope>
</reference>
<dbReference type="OrthoDB" id="343582at2759"/>
<dbReference type="GO" id="GO:0031124">
    <property type="term" value="P:mRNA 3'-end processing"/>
    <property type="evidence" value="ECO:0007669"/>
    <property type="project" value="InterPro"/>
</dbReference>
<feature type="region of interest" description="Disordered" evidence="1">
    <location>
        <begin position="664"/>
        <end position="685"/>
    </location>
</feature>
<gene>
    <name evidence="4" type="primary">PCF11</name>
    <name evidence="4" type="ORF">EVAR_61896_1</name>
</gene>
<dbReference type="PANTHER" id="PTHR15921">
    <property type="entry name" value="PRE-MRNA CLEAVAGE COMPLEX II"/>
    <property type="match status" value="1"/>
</dbReference>
<evidence type="ECO:0000259" key="3">
    <source>
        <dbReference type="Pfam" id="PF23228"/>
    </source>
</evidence>
<dbReference type="Pfam" id="PF17906">
    <property type="entry name" value="HTH_48"/>
    <property type="match status" value="1"/>
</dbReference>
<evidence type="ECO:0000313" key="4">
    <source>
        <dbReference type="EMBL" id="GBP76226.1"/>
    </source>
</evidence>
<dbReference type="InterPro" id="IPR036397">
    <property type="entry name" value="RNaseH_sf"/>
</dbReference>
<protein>
    <submittedName>
        <fullName evidence="4">Pre-mRNA cleavage complex 2 protein Pcf11</fullName>
    </submittedName>
</protein>
<dbReference type="GO" id="GO:0006369">
    <property type="term" value="P:termination of RNA polymerase II transcription"/>
    <property type="evidence" value="ECO:0007669"/>
    <property type="project" value="InterPro"/>
</dbReference>
<dbReference type="GO" id="GO:0003729">
    <property type="term" value="F:mRNA binding"/>
    <property type="evidence" value="ECO:0007669"/>
    <property type="project" value="InterPro"/>
</dbReference>
<feature type="compositionally biased region" description="Basic and acidic residues" evidence="1">
    <location>
        <begin position="665"/>
        <end position="685"/>
    </location>
</feature>
<sequence>MLENKDVDLRVLQPIVSETKAAGIAQKRPSVENSEIKIKKNKMEKFDILFGDEDVDLRQLPQVEDAQNLAPPLTSSSEIPSIDTAELCPIAAVSPTMSPKQKDWAEVKETKIVTPEESKKPSQLDLVRAKLAEATKGKDRLGRPLLFHSTSGERRRTISSEDIDLRPTQNPLDAESDKESIKIIMSQAEEQFKVGNINKEEYKTLVMQVLQLNERLKLKEAKQRESLEVSKRKLQKASQHSDEEMDISVSPNRSPQTDHNTFGDIDERITPHGLTINRDNLRFETPILNMPSNQPDIGAPGAQDSDLRVPTMAPNDIGQNTMIPAPPRPPIMPPIFMNPYSGMRRGPRPRPEEFNGPRMRGRHLAPPAFSRGKFTQWNSRFDPRMPALPRPILGTCQGECPLRSYNRSYSPPPLGAAGKGIPPTDFRLIEYIDQDPMKTIDIDGIPREIRFYGNTAVIMLEWDDPREIKFLPGTRRITFDNKDSVVLGFNEDYTNVDIDDHEFRIKYGAPTRELYINDRWYECFFGGPPMGIVIDGKPKVIQLEGPPPQVDIGKDKKTNLVAGKINLIVDGQHMFPVFLDAKPQKFNINGTFITLRFVDSLKTVLINEKPFKIEFGGLPKPIFLGKQKHFIRFSVLPRCVKPGHVKIENMEGRTPDDEINLTENKNVENDHEKTMETDNVEEQNRPEKILSPEAENSNPGGLDILASLMPSSMAPASQFSAGYSLAEPLMPTDTNKIPGLDTPADENPPLTNVSFVNDLFAKLVASGIVQVPNVEVKKVEDKPLETKDVEEPKSKPMKEDKNTVNRVDFLRPTTLKIKQPGLVARLYGGMQCSGCGTRFPPEHTVRYSQHLDWHFRQNRRERDSARRAHSRHWHYDLSDWVQYEEIEDLEEREKNWFETGGVEGEAEGIVEVPEGEAPSVPAGAPEDQHCALCGDKFDQFYNEDKEEWHLRKAVRHEDKNYHPLCFEDYKASLTKEEPSVVEINDTTMEESDVTEKIIEETIEIKDVDEINSQSDNESVVEVIESESLKDESQEPLEIPDELEDTEMKELNKEEVNFDDGDEDDVVLKADPVEQVVVDDDADTDDETQAERAERDRLAAIDFSKVKVKIEPIDPAESSNLSNIEHRAVIKYFVKKGKTPKEIFEDMVSVLQESAPSYTIVKKWARLFQQGRESFGDNIDKICDRIVTVDETWVRQYDPESKQKSLQWTKKGERPPKKFKVQKSASKLMATIFWDSEGVLLIDYLPKGTTMNGQYYANLLAQTREAVVQKRRGKLSRVVLFLQDIASVHTARVSRQALKDTGFSEIDHHPTAQI</sequence>
<dbReference type="InterPro" id="IPR045154">
    <property type="entry name" value="PCF11-like"/>
</dbReference>
<comment type="caution">
    <text evidence="4">The sequence shown here is derived from an EMBL/GenBank/DDBJ whole genome shotgun (WGS) entry which is preliminary data.</text>
</comment>
<dbReference type="PANTHER" id="PTHR15921:SF3">
    <property type="entry name" value="PRE-MRNA CLEAVAGE COMPLEX 2 PROTEIN PCF11"/>
    <property type="match status" value="1"/>
</dbReference>
<dbReference type="EMBL" id="BGZK01001282">
    <property type="protein sequence ID" value="GBP76226.1"/>
    <property type="molecule type" value="Genomic_DNA"/>
</dbReference>
<dbReference type="Pfam" id="PF23228">
    <property type="entry name" value="zf_PCFS4"/>
    <property type="match status" value="1"/>
</dbReference>
<dbReference type="InterPro" id="IPR001888">
    <property type="entry name" value="Transposase_1"/>
</dbReference>
<organism evidence="4 5">
    <name type="scientific">Eumeta variegata</name>
    <name type="common">Bagworm moth</name>
    <name type="synonym">Eumeta japonica</name>
    <dbReference type="NCBI Taxonomy" id="151549"/>
    <lineage>
        <taxon>Eukaryota</taxon>
        <taxon>Metazoa</taxon>
        <taxon>Ecdysozoa</taxon>
        <taxon>Arthropoda</taxon>
        <taxon>Hexapoda</taxon>
        <taxon>Insecta</taxon>
        <taxon>Pterygota</taxon>
        <taxon>Neoptera</taxon>
        <taxon>Endopterygota</taxon>
        <taxon>Lepidoptera</taxon>
        <taxon>Glossata</taxon>
        <taxon>Ditrysia</taxon>
        <taxon>Tineoidea</taxon>
        <taxon>Psychidae</taxon>
        <taxon>Oiketicinae</taxon>
        <taxon>Eumeta</taxon>
    </lineage>
</organism>
<evidence type="ECO:0000256" key="1">
    <source>
        <dbReference type="SAM" id="MobiDB-lite"/>
    </source>
</evidence>
<dbReference type="Proteomes" id="UP000299102">
    <property type="component" value="Unassembled WGS sequence"/>
</dbReference>
<name>A0A4C1YJ64_EUMVA</name>
<accession>A0A4C1YJ64</accession>
<dbReference type="Gene3D" id="3.30.420.10">
    <property type="entry name" value="Ribonuclease H-like superfamily/Ribonuclease H"/>
    <property type="match status" value="1"/>
</dbReference>
<dbReference type="GO" id="GO:0005849">
    <property type="term" value="C:mRNA cleavage factor complex"/>
    <property type="evidence" value="ECO:0007669"/>
    <property type="project" value="TreeGrafter"/>
</dbReference>